<dbReference type="AlphaFoldDB" id="A0A370VCH5"/>
<protein>
    <submittedName>
        <fullName evidence="2">Uncharacterized protein</fullName>
    </submittedName>
</protein>
<keyword evidence="4" id="KW-1185">Reference proteome</keyword>
<evidence type="ECO:0000313" key="1">
    <source>
        <dbReference type="EMBL" id="MDQ9293802.1"/>
    </source>
</evidence>
<evidence type="ECO:0000313" key="4">
    <source>
        <dbReference type="Proteomes" id="UP001235723"/>
    </source>
</evidence>
<evidence type="ECO:0000313" key="2">
    <source>
        <dbReference type="EMBL" id="RDR29061.1"/>
    </source>
</evidence>
<comment type="caution">
    <text evidence="2">The sequence shown here is derived from an EMBL/GenBank/DDBJ whole genome shotgun (WGS) entry which is preliminary data.</text>
</comment>
<reference evidence="2 3" key="1">
    <citation type="submission" date="2018-06" db="EMBL/GenBank/DDBJ databases">
        <title>Recombination Drives Gene Content and Phenotype Evolution in Wild Type E. coli Strains.</title>
        <authorList>
            <person name="Field C.M."/>
            <person name="Silander O.K."/>
            <person name="Van Nimwegen E."/>
        </authorList>
    </citation>
    <scope>NUCLEOTIDE SEQUENCE [LARGE SCALE GENOMIC DNA]</scope>
    <source>
        <strain evidence="2 3">SC344</strain>
    </source>
</reference>
<name>A0A370VCH5_9ESCH</name>
<evidence type="ECO:0000313" key="3">
    <source>
        <dbReference type="Proteomes" id="UP000254454"/>
    </source>
</evidence>
<dbReference type="Proteomes" id="UP000254454">
    <property type="component" value="Unassembled WGS sequence"/>
</dbReference>
<dbReference type="RefSeq" id="WP_061090572.1">
    <property type="nucleotide sequence ID" value="NZ_CP072689.1"/>
</dbReference>
<sequence length="134" mass="15403">MDMKILLPISSCLLFLPESNAAHQSISPPFLHYTLACEREQINSGINLSEYYSENEFDLYQYYAFRCPDIENQVRGPSVSVLLRVSAKSPFEDRLNISTSYAVYPDYNIDKLIYWSDDGNREKSTLNDSVNVTQ</sequence>
<dbReference type="Proteomes" id="UP001235723">
    <property type="component" value="Unassembled WGS sequence"/>
</dbReference>
<gene>
    <name evidence="2" type="ORF">C4A13_01617</name>
    <name evidence="1" type="ORF">KJE03_09950</name>
</gene>
<dbReference type="EMBL" id="JAHCRT010000005">
    <property type="protein sequence ID" value="MDQ9293802.1"/>
    <property type="molecule type" value="Genomic_DNA"/>
</dbReference>
<organism evidence="2 3">
    <name type="scientific">Escherichia marmotae</name>
    <dbReference type="NCBI Taxonomy" id="1499973"/>
    <lineage>
        <taxon>Bacteria</taxon>
        <taxon>Pseudomonadati</taxon>
        <taxon>Pseudomonadota</taxon>
        <taxon>Gammaproteobacteria</taxon>
        <taxon>Enterobacterales</taxon>
        <taxon>Enterobacteriaceae</taxon>
        <taxon>Escherichia</taxon>
    </lineage>
</organism>
<reference evidence="1 4" key="2">
    <citation type="submission" date="2021-05" db="EMBL/GenBank/DDBJ databases">
        <title>Genome sequence of E. marmotae isolates.</title>
        <authorList>
            <person name="Binsker U."/>
            <person name="Hammerl J.A."/>
        </authorList>
    </citation>
    <scope>NUCLEOTIDE SEQUENCE [LARGE SCALE GENOMIC DNA]</scope>
    <source>
        <strain evidence="1 4">21-MO00586</strain>
    </source>
</reference>
<accession>A0A370VCH5</accession>
<dbReference type="GeneID" id="86948277"/>
<dbReference type="EMBL" id="QONO01000015">
    <property type="protein sequence ID" value="RDR29061.1"/>
    <property type="molecule type" value="Genomic_DNA"/>
</dbReference>
<proteinExistence type="predicted"/>